<dbReference type="Proteomes" id="UP000265520">
    <property type="component" value="Unassembled WGS sequence"/>
</dbReference>
<protein>
    <submittedName>
        <fullName evidence="1">Pentatricopeptide repeat-containing protein</fullName>
    </submittedName>
</protein>
<feature type="non-terminal residue" evidence="1">
    <location>
        <position position="1"/>
    </location>
</feature>
<evidence type="ECO:0000313" key="2">
    <source>
        <dbReference type="Proteomes" id="UP000265520"/>
    </source>
</evidence>
<keyword evidence="2" id="KW-1185">Reference proteome</keyword>
<accession>A0A392NG54</accession>
<organism evidence="1 2">
    <name type="scientific">Trifolium medium</name>
    <dbReference type="NCBI Taxonomy" id="97028"/>
    <lineage>
        <taxon>Eukaryota</taxon>
        <taxon>Viridiplantae</taxon>
        <taxon>Streptophyta</taxon>
        <taxon>Embryophyta</taxon>
        <taxon>Tracheophyta</taxon>
        <taxon>Spermatophyta</taxon>
        <taxon>Magnoliopsida</taxon>
        <taxon>eudicotyledons</taxon>
        <taxon>Gunneridae</taxon>
        <taxon>Pentapetalae</taxon>
        <taxon>rosids</taxon>
        <taxon>fabids</taxon>
        <taxon>Fabales</taxon>
        <taxon>Fabaceae</taxon>
        <taxon>Papilionoideae</taxon>
        <taxon>50 kb inversion clade</taxon>
        <taxon>NPAAA clade</taxon>
        <taxon>Hologalegina</taxon>
        <taxon>IRL clade</taxon>
        <taxon>Trifolieae</taxon>
        <taxon>Trifolium</taxon>
    </lineage>
</organism>
<evidence type="ECO:0000313" key="1">
    <source>
        <dbReference type="EMBL" id="MCH98115.1"/>
    </source>
</evidence>
<sequence length="62" mass="6883">WVGVSSVFQRDALPHLDQFEGLIGSSRVLSMRVAVIWFPGKRLESGSSDFRGATKRLIGVQH</sequence>
<gene>
    <name evidence="1" type="ORF">A2U01_0019114</name>
</gene>
<reference evidence="1 2" key="1">
    <citation type="journal article" date="2018" name="Front. Plant Sci.">
        <title>Red Clover (Trifolium pratense) and Zigzag Clover (T. medium) - A Picture of Genomic Similarities and Differences.</title>
        <authorList>
            <person name="Dluhosova J."/>
            <person name="Istvanek J."/>
            <person name="Nedelnik J."/>
            <person name="Repkova J."/>
        </authorList>
    </citation>
    <scope>NUCLEOTIDE SEQUENCE [LARGE SCALE GENOMIC DNA]</scope>
    <source>
        <strain evidence="2">cv. 10/8</strain>
        <tissue evidence="1">Leaf</tissue>
    </source>
</reference>
<name>A0A392NG54_9FABA</name>
<dbReference type="AlphaFoldDB" id="A0A392NG54"/>
<comment type="caution">
    <text evidence="1">The sequence shown here is derived from an EMBL/GenBank/DDBJ whole genome shotgun (WGS) entry which is preliminary data.</text>
</comment>
<proteinExistence type="predicted"/>
<dbReference type="EMBL" id="LXQA010036751">
    <property type="protein sequence ID" value="MCH98115.1"/>
    <property type="molecule type" value="Genomic_DNA"/>
</dbReference>